<comment type="cofactor">
    <cofactor evidence="6">
        <name>Fe cation</name>
        <dbReference type="ChEBI" id="CHEBI:24875"/>
    </cofactor>
</comment>
<reference evidence="7 8" key="1">
    <citation type="journal article" date="2016" name="Nat. Commun.">
        <title>Thousands of microbial genomes shed light on interconnected biogeochemical processes in an aquifer system.</title>
        <authorList>
            <person name="Anantharaman K."/>
            <person name="Brown C.T."/>
            <person name="Hug L.A."/>
            <person name="Sharon I."/>
            <person name="Castelle C.J."/>
            <person name="Probst A.J."/>
            <person name="Thomas B.C."/>
            <person name="Singh A."/>
            <person name="Wilkins M.J."/>
            <person name="Karaoz U."/>
            <person name="Brodie E.L."/>
            <person name="Williams K.H."/>
            <person name="Hubbard S.S."/>
            <person name="Banfield J.F."/>
        </authorList>
    </citation>
    <scope>NUCLEOTIDE SEQUENCE [LARGE SCALE GENOMIC DNA]</scope>
</reference>
<accession>A0A1F7F9P1</accession>
<dbReference type="Proteomes" id="UP000179243">
    <property type="component" value="Unassembled WGS sequence"/>
</dbReference>
<evidence type="ECO:0000256" key="2">
    <source>
        <dbReference type="ARBA" id="ARBA00009292"/>
    </source>
</evidence>
<keyword evidence="3 6" id="KW-0533">Nickel</keyword>
<dbReference type="PANTHER" id="PTHR43600">
    <property type="entry name" value="COENZYME F420 HYDROGENASE, SUBUNIT ALPHA"/>
    <property type="match status" value="1"/>
</dbReference>
<evidence type="ECO:0000256" key="3">
    <source>
        <dbReference type="ARBA" id="ARBA00022596"/>
    </source>
</evidence>
<feature type="binding site" evidence="6">
    <location>
        <position position="424"/>
    </location>
    <ligand>
        <name>Fe cation</name>
        <dbReference type="ChEBI" id="CHEBI:24875"/>
    </ligand>
</feature>
<feature type="binding site" evidence="6">
    <location>
        <position position="46"/>
    </location>
    <ligand>
        <name>Mg(2+)</name>
        <dbReference type="ChEBI" id="CHEBI:18420"/>
    </ligand>
</feature>
<keyword evidence="4 6" id="KW-0479">Metal-binding</keyword>
<evidence type="ECO:0000256" key="1">
    <source>
        <dbReference type="ARBA" id="ARBA00001967"/>
    </source>
</evidence>
<feature type="binding site" evidence="6">
    <location>
        <position position="65"/>
    </location>
    <ligand>
        <name>Ni(2+)</name>
        <dbReference type="ChEBI" id="CHEBI:49786"/>
    </ligand>
</feature>
<evidence type="ECO:0000256" key="4">
    <source>
        <dbReference type="ARBA" id="ARBA00022723"/>
    </source>
</evidence>
<evidence type="ECO:0000313" key="8">
    <source>
        <dbReference type="Proteomes" id="UP000179243"/>
    </source>
</evidence>
<dbReference type="AlphaFoldDB" id="A0A1F7F9P1"/>
<evidence type="ECO:0000313" key="7">
    <source>
        <dbReference type="EMBL" id="OGK03242.1"/>
    </source>
</evidence>
<gene>
    <name evidence="7" type="ORF">A2519_13305</name>
</gene>
<feature type="binding site" evidence="6">
    <location>
        <position position="421"/>
    </location>
    <ligand>
        <name>Ni(2+)</name>
        <dbReference type="ChEBI" id="CHEBI:49786"/>
    </ligand>
</feature>
<sequence length="427" mass="47595">MSDKSMHIHVHHVTRVEGHGNIDVVVDNDVIKKIEWQVPEAPRFFEAMVVGRDYMDLAPITSRICGICSIGHTFASLKATEAAMGITLSEQDTRLREILLHGETLQSHVLHAGYLAVPDYFRVNSVVPLVGTHKEAVLLIIKLHRLANELCDIIGGRTTHPIRTTVGGWTMLPTEKELVTLKKRYEEAVEDLKAVAGVVLSVAGKIPNFTRETEYISLTSPSEYAFYDGMIKSSDVKAPIPVSNYRTVVNEYVNPQSTAKWTKFNRESYAASALARYNNNYAQLSPLSKTVASMFGLGAAACHNPYMNTVAQVVESVYAVERTIANIDWILDKGLKYVKPDIKVKAGKGASAVEVPRGILFHEYEYDKNGKCLMANCVIPTNQNHGNIQKDFEKLVPEFKHVGKEELQFMLEMLVRAYDPCISCSTH</sequence>
<comment type="cofactor">
    <cofactor evidence="1 6">
        <name>Ni(2+)</name>
        <dbReference type="ChEBI" id="CHEBI:49786"/>
    </cofactor>
</comment>
<dbReference type="EMBL" id="MFYX01000093">
    <property type="protein sequence ID" value="OGK03242.1"/>
    <property type="molecule type" value="Genomic_DNA"/>
</dbReference>
<comment type="caution">
    <text evidence="7">The sequence shown here is derived from an EMBL/GenBank/DDBJ whole genome shotgun (WGS) entry which is preliminary data.</text>
</comment>
<dbReference type="SUPFAM" id="SSF56762">
    <property type="entry name" value="HydB/Nqo4-like"/>
    <property type="match status" value="1"/>
</dbReference>
<protein>
    <submittedName>
        <fullName evidence="7">Hydrogenase/sulfur reductase subunit alpha</fullName>
    </submittedName>
</protein>
<dbReference type="InterPro" id="IPR001501">
    <property type="entry name" value="Ni-dep_hyd_lsu"/>
</dbReference>
<evidence type="ECO:0000256" key="5">
    <source>
        <dbReference type="ARBA" id="ARBA00023002"/>
    </source>
</evidence>
<dbReference type="PANTHER" id="PTHR43600:SF2">
    <property type="entry name" value="F420-NON-REDUCING HYDROGENASE VHU SUBUNIT A"/>
    <property type="match status" value="1"/>
</dbReference>
<evidence type="ECO:0000256" key="6">
    <source>
        <dbReference type="PIRSR" id="PIRSR601501-1"/>
    </source>
</evidence>
<dbReference type="GO" id="GO:0008901">
    <property type="term" value="F:ferredoxin hydrogenase activity"/>
    <property type="evidence" value="ECO:0007669"/>
    <property type="project" value="InterPro"/>
</dbReference>
<name>A0A1F7F9P1_UNCRA</name>
<dbReference type="InterPro" id="IPR029014">
    <property type="entry name" value="NiFe-Hase_large"/>
</dbReference>
<proteinExistence type="inferred from homology"/>
<keyword evidence="5" id="KW-0560">Oxidoreductase</keyword>
<dbReference type="Pfam" id="PF00374">
    <property type="entry name" value="NiFeSe_Hases"/>
    <property type="match status" value="2"/>
</dbReference>
<keyword evidence="6" id="KW-0460">Magnesium</keyword>
<feature type="binding site" evidence="6">
    <location>
        <position position="68"/>
    </location>
    <ligand>
        <name>Fe cation</name>
        <dbReference type="ChEBI" id="CHEBI:24875"/>
    </ligand>
</feature>
<dbReference type="PROSITE" id="PS00508">
    <property type="entry name" value="NI_HGENASE_L_2"/>
    <property type="match status" value="1"/>
</dbReference>
<dbReference type="InterPro" id="IPR018194">
    <property type="entry name" value="Ni-dep_hyd_lsu_Ni_BS"/>
</dbReference>
<feature type="binding site" evidence="6">
    <location>
        <position position="427"/>
    </location>
    <ligand>
        <name>Mg(2+)</name>
        <dbReference type="ChEBI" id="CHEBI:18420"/>
    </ligand>
</feature>
<feature type="binding site" evidence="6">
    <location>
        <position position="68"/>
    </location>
    <ligand>
        <name>Ni(2+)</name>
        <dbReference type="ChEBI" id="CHEBI:49786"/>
    </ligand>
</feature>
<comment type="similarity">
    <text evidence="2">Belongs to the [NiFe]/[NiFeSe] hydrogenase large subunit family.</text>
</comment>
<dbReference type="Gene3D" id="1.10.645.10">
    <property type="entry name" value="Cytochrome-c3 Hydrogenase, chain B"/>
    <property type="match status" value="1"/>
</dbReference>
<keyword evidence="6" id="KW-0408">Iron</keyword>
<organism evidence="7 8">
    <name type="scientific">Candidatus Raymondbacteria bacterium RIFOXYD12_FULL_49_13</name>
    <dbReference type="NCBI Taxonomy" id="1817890"/>
    <lineage>
        <taxon>Bacteria</taxon>
        <taxon>Raymondiibacteriota</taxon>
    </lineage>
</organism>
<dbReference type="GO" id="GO:0016151">
    <property type="term" value="F:nickel cation binding"/>
    <property type="evidence" value="ECO:0007669"/>
    <property type="project" value="InterPro"/>
</dbReference>